<comment type="caution">
    <text evidence="1">The sequence shown here is derived from an EMBL/GenBank/DDBJ whole genome shotgun (WGS) entry which is preliminary data.</text>
</comment>
<gene>
    <name evidence="1" type="ORF">FUA24_14060</name>
</gene>
<proteinExistence type="predicted"/>
<dbReference type="Proteomes" id="UP000323930">
    <property type="component" value="Unassembled WGS sequence"/>
</dbReference>
<dbReference type="AlphaFoldDB" id="A0A5D0HSY1"/>
<organism evidence="1 2">
    <name type="scientific">Seonamhaeicola marinus</name>
    <dbReference type="NCBI Taxonomy" id="1912246"/>
    <lineage>
        <taxon>Bacteria</taxon>
        <taxon>Pseudomonadati</taxon>
        <taxon>Bacteroidota</taxon>
        <taxon>Flavobacteriia</taxon>
        <taxon>Flavobacteriales</taxon>
        <taxon>Flavobacteriaceae</taxon>
    </lineage>
</organism>
<dbReference type="RefSeq" id="WP_148543388.1">
    <property type="nucleotide sequence ID" value="NZ_VSDQ01000679.1"/>
</dbReference>
<evidence type="ECO:0000313" key="2">
    <source>
        <dbReference type="Proteomes" id="UP000323930"/>
    </source>
</evidence>
<sequence length="78" mass="9180">MKIKNTNIIRLYVAISDGMAIAISTGLKDFVEQMKTIDSSIKSKTYFDNHFKKHDFFYHQNPITGKQYTFQKIEKDKE</sequence>
<accession>A0A5D0HSY1</accession>
<reference evidence="1 2" key="1">
    <citation type="submission" date="2019-08" db="EMBL/GenBank/DDBJ databases">
        <title>Seonamhaeicola sediminis sp. nov., isolated from marine sediment.</title>
        <authorList>
            <person name="Cao W.R."/>
        </authorList>
    </citation>
    <scope>NUCLEOTIDE SEQUENCE [LARGE SCALE GENOMIC DNA]</scope>
    <source>
        <strain evidence="1 2">B011</strain>
    </source>
</reference>
<protein>
    <submittedName>
        <fullName evidence="1">Uncharacterized protein</fullName>
    </submittedName>
</protein>
<keyword evidence="2" id="KW-1185">Reference proteome</keyword>
<dbReference type="EMBL" id="VSDQ01000679">
    <property type="protein sequence ID" value="TYA74444.1"/>
    <property type="molecule type" value="Genomic_DNA"/>
</dbReference>
<evidence type="ECO:0000313" key="1">
    <source>
        <dbReference type="EMBL" id="TYA74444.1"/>
    </source>
</evidence>
<name>A0A5D0HSY1_9FLAO</name>